<sequence>MKFKEIKFRSHGVDPEGVHGVVRFKNGYGLSIVRHSYSYGGSKGLYELALLKIGTLKGASQENDWDIVYNEELGYPDVRGWMSEEDVENELHKIENAPKFNEAENSEIMSFAHAVPESKS</sequence>
<organism evidence="1">
    <name type="scientific">marine metagenome</name>
    <dbReference type="NCBI Taxonomy" id="408172"/>
    <lineage>
        <taxon>unclassified sequences</taxon>
        <taxon>metagenomes</taxon>
        <taxon>ecological metagenomes</taxon>
    </lineage>
</organism>
<dbReference type="EMBL" id="UINC01042459">
    <property type="protein sequence ID" value="SVB45124.1"/>
    <property type="molecule type" value="Genomic_DNA"/>
</dbReference>
<accession>A0A382E4R4</accession>
<dbReference type="AlphaFoldDB" id="A0A382E4R4"/>
<gene>
    <name evidence="1" type="ORF">METZ01_LOCUS197978</name>
</gene>
<protein>
    <submittedName>
        <fullName evidence="1">Uncharacterized protein</fullName>
    </submittedName>
</protein>
<name>A0A382E4R4_9ZZZZ</name>
<proteinExistence type="predicted"/>
<reference evidence="1" key="1">
    <citation type="submission" date="2018-05" db="EMBL/GenBank/DDBJ databases">
        <authorList>
            <person name="Lanie J.A."/>
            <person name="Ng W.-L."/>
            <person name="Kazmierczak K.M."/>
            <person name="Andrzejewski T.M."/>
            <person name="Davidsen T.M."/>
            <person name="Wayne K.J."/>
            <person name="Tettelin H."/>
            <person name="Glass J.I."/>
            <person name="Rusch D."/>
            <person name="Podicherti R."/>
            <person name="Tsui H.-C.T."/>
            <person name="Winkler M.E."/>
        </authorList>
    </citation>
    <scope>NUCLEOTIDE SEQUENCE</scope>
</reference>
<evidence type="ECO:0000313" key="1">
    <source>
        <dbReference type="EMBL" id="SVB45124.1"/>
    </source>
</evidence>